<keyword evidence="2" id="KW-1185">Reference proteome</keyword>
<name>A0ACD4NTJ1_9HYPH</name>
<proteinExistence type="predicted"/>
<keyword evidence="1" id="KW-0131">Cell cycle</keyword>
<evidence type="ECO:0000313" key="2">
    <source>
        <dbReference type="Proteomes" id="UP001163223"/>
    </source>
</evidence>
<dbReference type="Proteomes" id="UP001163223">
    <property type="component" value="Chromosome"/>
</dbReference>
<sequence>MRHVPQVVVTIDSKTYRMACGEGEEDHLLNLAAEIDRRVGELRSSFGEIGDLRLTVMTAMMIADELQEANKRLSALSSDARSADQRKASFDEALTRERAAMAVELTRVAEAVEEMERRLRPRGNASASAQPGGEPAG</sequence>
<gene>
    <name evidence="1" type="ORF">OXU80_08570</name>
</gene>
<dbReference type="EMBL" id="CP113520">
    <property type="protein sequence ID" value="WAJ30241.1"/>
    <property type="molecule type" value="Genomic_DNA"/>
</dbReference>
<protein>
    <submittedName>
        <fullName evidence="1">Cell division protein ZapA</fullName>
    </submittedName>
</protein>
<organism evidence="1 2">
    <name type="scientific">Antarcticirhabdus aurantiaca</name>
    <dbReference type="NCBI Taxonomy" id="2606717"/>
    <lineage>
        <taxon>Bacteria</taxon>
        <taxon>Pseudomonadati</taxon>
        <taxon>Pseudomonadota</taxon>
        <taxon>Alphaproteobacteria</taxon>
        <taxon>Hyphomicrobiales</taxon>
        <taxon>Aurantimonadaceae</taxon>
        <taxon>Antarcticirhabdus</taxon>
    </lineage>
</organism>
<evidence type="ECO:0000313" key="1">
    <source>
        <dbReference type="EMBL" id="WAJ30241.1"/>
    </source>
</evidence>
<accession>A0ACD4NTJ1</accession>
<reference evidence="1" key="1">
    <citation type="submission" date="2022-11" db="EMBL/GenBank/DDBJ databases">
        <title>beta-Carotene-producing bacterium, Jeongeuplla avenae sp. nov., alleviates the salt stress of Arabidopsis seedlings.</title>
        <authorList>
            <person name="Jiang L."/>
            <person name="Lee J."/>
        </authorList>
    </citation>
    <scope>NUCLEOTIDE SEQUENCE</scope>
    <source>
        <strain evidence="1">DY_R2A_6</strain>
    </source>
</reference>
<keyword evidence="1" id="KW-0132">Cell division</keyword>